<feature type="transmembrane region" description="Helical" evidence="1">
    <location>
        <begin position="162"/>
        <end position="187"/>
    </location>
</feature>
<dbReference type="PANTHER" id="PTHR36435">
    <property type="entry name" value="SLR1288 PROTEIN"/>
    <property type="match status" value="1"/>
</dbReference>
<keyword evidence="1" id="KW-0472">Membrane</keyword>
<evidence type="ECO:0000259" key="2">
    <source>
        <dbReference type="Pfam" id="PF02517"/>
    </source>
</evidence>
<dbReference type="InterPro" id="IPR052710">
    <property type="entry name" value="CAAX_protease"/>
</dbReference>
<dbReference type="GO" id="GO:0004175">
    <property type="term" value="F:endopeptidase activity"/>
    <property type="evidence" value="ECO:0007669"/>
    <property type="project" value="UniProtKB-ARBA"/>
</dbReference>
<evidence type="ECO:0000313" key="3">
    <source>
        <dbReference type="EMBL" id="TXD37653.1"/>
    </source>
</evidence>
<dbReference type="InterPro" id="IPR003675">
    <property type="entry name" value="Rce1/LyrA-like_dom"/>
</dbReference>
<keyword evidence="3" id="KW-0378">Hydrolase</keyword>
<keyword evidence="1" id="KW-0812">Transmembrane</keyword>
<dbReference type="PANTHER" id="PTHR36435:SF1">
    <property type="entry name" value="CAAX AMINO TERMINAL PROTEASE FAMILY PROTEIN"/>
    <property type="match status" value="1"/>
</dbReference>
<dbReference type="Proteomes" id="UP000321412">
    <property type="component" value="Unassembled WGS sequence"/>
</dbReference>
<feature type="transmembrane region" description="Helical" evidence="1">
    <location>
        <begin position="20"/>
        <end position="40"/>
    </location>
</feature>
<proteinExistence type="predicted"/>
<sequence>MSQQPDDPQLSGAPSVFAALIFYGAMLGVAWLLGVVWLDLNLLVWPEKLQGATAMHAALGAAVGLGAVVASRLVERYTAWGRNLGDAFAGMLGPMTPGQVQVLALTSGVAEEIFFRGFLQQAFSTAGWAGPYGDWVGLVLASVIFGLIHIGPERDTFRPWTYMALGLGAIFGLMYLYTGSVLAPVIAHITVNYFNLGHISRQALAEGEGLSPEDER</sequence>
<feature type="transmembrane region" description="Helical" evidence="1">
    <location>
        <begin position="132"/>
        <end position="150"/>
    </location>
</feature>
<evidence type="ECO:0000256" key="1">
    <source>
        <dbReference type="SAM" id="Phobius"/>
    </source>
</evidence>
<dbReference type="GO" id="GO:0006508">
    <property type="term" value="P:proteolysis"/>
    <property type="evidence" value="ECO:0007669"/>
    <property type="project" value="UniProtKB-KW"/>
</dbReference>
<name>A0A5C6X748_9DELT</name>
<dbReference type="GO" id="GO:0080120">
    <property type="term" value="P:CAAX-box protein maturation"/>
    <property type="evidence" value="ECO:0007669"/>
    <property type="project" value="UniProtKB-ARBA"/>
</dbReference>
<feature type="domain" description="CAAX prenyl protease 2/Lysostaphin resistance protein A-like" evidence="2">
    <location>
        <begin position="100"/>
        <end position="194"/>
    </location>
</feature>
<comment type="caution">
    <text evidence="3">The sequence shown here is derived from an EMBL/GenBank/DDBJ whole genome shotgun (WGS) entry which is preliminary data.</text>
</comment>
<protein>
    <submittedName>
        <fullName evidence="3">CPBP family intramembrane metalloprotease</fullName>
    </submittedName>
</protein>
<organism evidence="3 4">
    <name type="scientific">Lujinxingia vulgaris</name>
    <dbReference type="NCBI Taxonomy" id="2600176"/>
    <lineage>
        <taxon>Bacteria</taxon>
        <taxon>Deltaproteobacteria</taxon>
        <taxon>Bradymonadales</taxon>
        <taxon>Lujinxingiaceae</taxon>
        <taxon>Lujinxingia</taxon>
    </lineage>
</organism>
<dbReference type="OrthoDB" id="5514915at2"/>
<dbReference type="EMBL" id="VOSM01000003">
    <property type="protein sequence ID" value="TXD37653.1"/>
    <property type="molecule type" value="Genomic_DNA"/>
</dbReference>
<dbReference type="RefSeq" id="WP_146980809.1">
    <property type="nucleotide sequence ID" value="NZ_VOSM01000003.1"/>
</dbReference>
<reference evidence="3 4" key="1">
    <citation type="submission" date="2019-08" db="EMBL/GenBank/DDBJ databases">
        <title>Bradymonadales sp. TMQ4.</title>
        <authorList>
            <person name="Liang Q."/>
        </authorList>
    </citation>
    <scope>NUCLEOTIDE SEQUENCE [LARGE SCALE GENOMIC DNA]</scope>
    <source>
        <strain evidence="3 4">TMQ4</strain>
    </source>
</reference>
<accession>A0A5C6X748</accession>
<keyword evidence="4" id="KW-1185">Reference proteome</keyword>
<keyword evidence="1" id="KW-1133">Transmembrane helix</keyword>
<keyword evidence="3" id="KW-0482">Metalloprotease</keyword>
<gene>
    <name evidence="3" type="ORF">FRC98_08160</name>
</gene>
<feature type="transmembrane region" description="Helical" evidence="1">
    <location>
        <begin position="52"/>
        <end position="74"/>
    </location>
</feature>
<dbReference type="Pfam" id="PF02517">
    <property type="entry name" value="Rce1-like"/>
    <property type="match status" value="1"/>
</dbReference>
<dbReference type="AlphaFoldDB" id="A0A5C6X748"/>
<evidence type="ECO:0000313" key="4">
    <source>
        <dbReference type="Proteomes" id="UP000321412"/>
    </source>
</evidence>
<dbReference type="GO" id="GO:0008237">
    <property type="term" value="F:metallopeptidase activity"/>
    <property type="evidence" value="ECO:0007669"/>
    <property type="project" value="UniProtKB-KW"/>
</dbReference>
<keyword evidence="3" id="KW-0645">Protease</keyword>